<gene>
    <name evidence="1" type="ORF">K491DRAFT_688338</name>
</gene>
<dbReference type="OrthoDB" id="5169850at2759"/>
<sequence>MHSNLYHSPVWPLIYPSNITANLHACLRSASYLVAHQINSGLSYGVFDTQYTFKRESSRATDGALYFNASEPSIQDSQGIDAESKRLLDQMDFPLVSIALSYDSFYPLDQTQMVDLVACLPLFGTAYHELAVRDAEARDAASWQAEGPGEVLFRNATSTRREYEGEGIMAGLARWLIREVDGLGWRGVQIETFNDAVFRVWSQPEKAVEGEGEGEGKKWKAVVASEFDAGTYVDGEGQKLFAPSKQHIAKVYVELKPKVSSASSAPA</sequence>
<proteinExistence type="predicted"/>
<evidence type="ECO:0000313" key="1">
    <source>
        <dbReference type="EMBL" id="KAF2660298.1"/>
    </source>
</evidence>
<evidence type="ECO:0008006" key="3">
    <source>
        <dbReference type="Google" id="ProtNLM"/>
    </source>
</evidence>
<reference evidence="1" key="1">
    <citation type="journal article" date="2020" name="Stud. Mycol.">
        <title>101 Dothideomycetes genomes: a test case for predicting lifestyles and emergence of pathogens.</title>
        <authorList>
            <person name="Haridas S."/>
            <person name="Albert R."/>
            <person name="Binder M."/>
            <person name="Bloem J."/>
            <person name="Labutti K."/>
            <person name="Salamov A."/>
            <person name="Andreopoulos B."/>
            <person name="Baker S."/>
            <person name="Barry K."/>
            <person name="Bills G."/>
            <person name="Bluhm B."/>
            <person name="Cannon C."/>
            <person name="Castanera R."/>
            <person name="Culley D."/>
            <person name="Daum C."/>
            <person name="Ezra D."/>
            <person name="Gonzalez J."/>
            <person name="Henrissat B."/>
            <person name="Kuo A."/>
            <person name="Liang C."/>
            <person name="Lipzen A."/>
            <person name="Lutzoni F."/>
            <person name="Magnuson J."/>
            <person name="Mondo S."/>
            <person name="Nolan M."/>
            <person name="Ohm R."/>
            <person name="Pangilinan J."/>
            <person name="Park H.-J."/>
            <person name="Ramirez L."/>
            <person name="Alfaro M."/>
            <person name="Sun H."/>
            <person name="Tritt A."/>
            <person name="Yoshinaga Y."/>
            <person name="Zwiers L.-H."/>
            <person name="Turgeon B."/>
            <person name="Goodwin S."/>
            <person name="Spatafora J."/>
            <person name="Crous P."/>
            <person name="Grigoriev I."/>
        </authorList>
    </citation>
    <scope>NUCLEOTIDE SEQUENCE</scope>
    <source>
        <strain evidence="1">CBS 122681</strain>
    </source>
</reference>
<dbReference type="Proteomes" id="UP000799324">
    <property type="component" value="Unassembled WGS sequence"/>
</dbReference>
<dbReference type="EMBL" id="MU004300">
    <property type="protein sequence ID" value="KAF2660298.1"/>
    <property type="molecule type" value="Genomic_DNA"/>
</dbReference>
<dbReference type="AlphaFoldDB" id="A0A6A6TN34"/>
<protein>
    <recommendedName>
        <fullName evidence="3">N-acetyltransferase domain-containing protein</fullName>
    </recommendedName>
</protein>
<accession>A0A6A6TN34</accession>
<name>A0A6A6TN34_9PLEO</name>
<organism evidence="1 2">
    <name type="scientific">Lophiostoma macrostomum CBS 122681</name>
    <dbReference type="NCBI Taxonomy" id="1314788"/>
    <lineage>
        <taxon>Eukaryota</taxon>
        <taxon>Fungi</taxon>
        <taxon>Dikarya</taxon>
        <taxon>Ascomycota</taxon>
        <taxon>Pezizomycotina</taxon>
        <taxon>Dothideomycetes</taxon>
        <taxon>Pleosporomycetidae</taxon>
        <taxon>Pleosporales</taxon>
        <taxon>Lophiostomataceae</taxon>
        <taxon>Lophiostoma</taxon>
    </lineage>
</organism>
<keyword evidence="2" id="KW-1185">Reference proteome</keyword>
<evidence type="ECO:0000313" key="2">
    <source>
        <dbReference type="Proteomes" id="UP000799324"/>
    </source>
</evidence>